<evidence type="ECO:0000313" key="2">
    <source>
        <dbReference type="Proteomes" id="UP000052008"/>
    </source>
</evidence>
<protein>
    <submittedName>
        <fullName evidence="1">Uncharacterized protein</fullName>
    </submittedName>
</protein>
<organism evidence="1 2">
    <name type="scientific">candidate division TA06 bacterium DG_24</name>
    <dbReference type="NCBI Taxonomy" id="1703770"/>
    <lineage>
        <taxon>Bacteria</taxon>
        <taxon>Bacteria division TA06</taxon>
    </lineage>
</organism>
<dbReference type="Proteomes" id="UP000052008">
    <property type="component" value="Unassembled WGS sequence"/>
</dbReference>
<dbReference type="EMBL" id="LIZS01000005">
    <property type="protein sequence ID" value="KPJ54221.1"/>
    <property type="molecule type" value="Genomic_DNA"/>
</dbReference>
<dbReference type="AlphaFoldDB" id="A0A0S7WVK7"/>
<sequence>MCTQITATEIVRQRDGDGLVWMKCLVCGHIFPSRWESAEEREEGGSQVYSLPAREYSPAHTFAVGDRIFHKAWNDTGVVLSKRPSGQGRSAITVRFHRLGQKTLAARA</sequence>
<evidence type="ECO:0000313" key="1">
    <source>
        <dbReference type="EMBL" id="KPJ54221.1"/>
    </source>
</evidence>
<dbReference type="STRING" id="1703770.AMJ39_01335"/>
<reference evidence="1 2" key="1">
    <citation type="journal article" date="2015" name="Microbiome">
        <title>Genomic resolution of linkages in carbon, nitrogen, and sulfur cycling among widespread estuary sediment bacteria.</title>
        <authorList>
            <person name="Baker B.J."/>
            <person name="Lazar C.S."/>
            <person name="Teske A.P."/>
            <person name="Dick G.J."/>
        </authorList>
    </citation>
    <scope>NUCLEOTIDE SEQUENCE [LARGE SCALE GENOMIC DNA]</scope>
    <source>
        <strain evidence="1">DG_24</strain>
    </source>
</reference>
<proteinExistence type="predicted"/>
<accession>A0A0S7WVK7</accession>
<comment type="caution">
    <text evidence="1">The sequence shown here is derived from an EMBL/GenBank/DDBJ whole genome shotgun (WGS) entry which is preliminary data.</text>
</comment>
<gene>
    <name evidence="1" type="ORF">AMJ39_01335</name>
</gene>
<name>A0A0S7WVK7_UNCT6</name>